<proteinExistence type="predicted"/>
<evidence type="ECO:0000313" key="2">
    <source>
        <dbReference type="Proteomes" id="UP000299102"/>
    </source>
</evidence>
<name>A0A4C1W8L0_EUMVA</name>
<accession>A0A4C1W8L0</accession>
<gene>
    <name evidence="1" type="ORF">EVAR_78542_1</name>
</gene>
<keyword evidence="2" id="KW-1185">Reference proteome</keyword>
<organism evidence="1 2">
    <name type="scientific">Eumeta variegata</name>
    <name type="common">Bagworm moth</name>
    <name type="synonym">Eumeta japonica</name>
    <dbReference type="NCBI Taxonomy" id="151549"/>
    <lineage>
        <taxon>Eukaryota</taxon>
        <taxon>Metazoa</taxon>
        <taxon>Ecdysozoa</taxon>
        <taxon>Arthropoda</taxon>
        <taxon>Hexapoda</taxon>
        <taxon>Insecta</taxon>
        <taxon>Pterygota</taxon>
        <taxon>Neoptera</taxon>
        <taxon>Endopterygota</taxon>
        <taxon>Lepidoptera</taxon>
        <taxon>Glossata</taxon>
        <taxon>Ditrysia</taxon>
        <taxon>Tineoidea</taxon>
        <taxon>Psychidae</taxon>
        <taxon>Oiketicinae</taxon>
        <taxon>Eumeta</taxon>
    </lineage>
</organism>
<protein>
    <submittedName>
        <fullName evidence="1">Uncharacterized protein</fullName>
    </submittedName>
</protein>
<sequence length="75" mass="8557">MSRIMTVRARRPAAVETESSQYRLPFYGRRGREDEAKIPDRPIVMVLRKNGDRSETTALGPGSPLRHLFAQPAKY</sequence>
<dbReference type="AlphaFoldDB" id="A0A4C1W8L0"/>
<comment type="caution">
    <text evidence="1">The sequence shown here is derived from an EMBL/GenBank/DDBJ whole genome shotgun (WGS) entry which is preliminary data.</text>
</comment>
<dbReference type="EMBL" id="BGZK01000490">
    <property type="protein sequence ID" value="GBP46842.1"/>
    <property type="molecule type" value="Genomic_DNA"/>
</dbReference>
<reference evidence="1 2" key="1">
    <citation type="journal article" date="2019" name="Commun. Biol.">
        <title>The bagworm genome reveals a unique fibroin gene that provides high tensile strength.</title>
        <authorList>
            <person name="Kono N."/>
            <person name="Nakamura H."/>
            <person name="Ohtoshi R."/>
            <person name="Tomita M."/>
            <person name="Numata K."/>
            <person name="Arakawa K."/>
        </authorList>
    </citation>
    <scope>NUCLEOTIDE SEQUENCE [LARGE SCALE GENOMIC DNA]</scope>
</reference>
<dbReference type="Proteomes" id="UP000299102">
    <property type="component" value="Unassembled WGS sequence"/>
</dbReference>
<evidence type="ECO:0000313" key="1">
    <source>
        <dbReference type="EMBL" id="GBP46842.1"/>
    </source>
</evidence>